<evidence type="ECO:0000259" key="6">
    <source>
        <dbReference type="PROSITE" id="PS50931"/>
    </source>
</evidence>
<evidence type="ECO:0000313" key="8">
    <source>
        <dbReference type="Proteomes" id="UP000256679"/>
    </source>
</evidence>
<dbReference type="EMBL" id="QFCQ01000183">
    <property type="protein sequence ID" value="RDW11809.1"/>
    <property type="molecule type" value="Genomic_DNA"/>
</dbReference>
<dbReference type="SUPFAM" id="SSF53850">
    <property type="entry name" value="Periplasmic binding protein-like II"/>
    <property type="match status" value="1"/>
</dbReference>
<keyword evidence="4" id="KW-0804">Transcription</keyword>
<dbReference type="SUPFAM" id="SSF46785">
    <property type="entry name" value="Winged helix' DNA-binding domain"/>
    <property type="match status" value="2"/>
</dbReference>
<dbReference type="Proteomes" id="UP000256679">
    <property type="component" value="Unassembled WGS sequence"/>
</dbReference>
<dbReference type="InterPro" id="IPR005119">
    <property type="entry name" value="LysR_subst-bd"/>
</dbReference>
<feature type="domain" description="HTH lysR-type" evidence="6">
    <location>
        <begin position="358"/>
        <end position="415"/>
    </location>
</feature>
<dbReference type="GO" id="GO:0003700">
    <property type="term" value="F:DNA-binding transcription factor activity"/>
    <property type="evidence" value="ECO:0007669"/>
    <property type="project" value="InterPro"/>
</dbReference>
<reference evidence="7 8" key="1">
    <citation type="submission" date="2018-05" db="EMBL/GenBank/DDBJ databases">
        <title>Whole genome sequencing of Paracoccus thiocyanatus SST.</title>
        <authorList>
            <person name="Ghosh W."/>
            <person name="Rameez M.J."/>
            <person name="Roy C."/>
        </authorList>
    </citation>
    <scope>NUCLEOTIDE SEQUENCE [LARGE SCALE GENOMIC DNA]</scope>
    <source>
        <strain evidence="7 8">SST</strain>
    </source>
</reference>
<evidence type="ECO:0000256" key="4">
    <source>
        <dbReference type="ARBA" id="ARBA00023163"/>
    </source>
</evidence>
<feature type="domain" description="HTH lysR-type" evidence="6">
    <location>
        <begin position="262"/>
        <end position="314"/>
    </location>
</feature>
<evidence type="ECO:0000256" key="2">
    <source>
        <dbReference type="ARBA" id="ARBA00023015"/>
    </source>
</evidence>
<evidence type="ECO:0000256" key="3">
    <source>
        <dbReference type="ARBA" id="ARBA00023125"/>
    </source>
</evidence>
<dbReference type="Pfam" id="PF00126">
    <property type="entry name" value="HTH_1"/>
    <property type="match status" value="2"/>
</dbReference>
<organism evidence="7 8">
    <name type="scientific">Paracoccus thiocyanatus</name>
    <dbReference type="NCBI Taxonomy" id="34006"/>
    <lineage>
        <taxon>Bacteria</taxon>
        <taxon>Pseudomonadati</taxon>
        <taxon>Pseudomonadota</taxon>
        <taxon>Alphaproteobacteria</taxon>
        <taxon>Rhodobacterales</taxon>
        <taxon>Paracoccaceae</taxon>
        <taxon>Paracoccus</taxon>
    </lineage>
</organism>
<feature type="compositionally biased region" description="Basic and acidic residues" evidence="5">
    <location>
        <begin position="88"/>
        <end position="98"/>
    </location>
</feature>
<sequence length="659" mass="70431">MRPVKGGLHQRLGRGRAIRKTDAQRLFGGDAAAGIDQVLGAGQTDAPGQQIEAAAIRDQAAQHVADGEKGAVRGQHEVAGQRQIGAQADRRSVHGSDHRLVESVNTRDRLVGADLTAKAVEGDLPRRRIQPGPHGGDIAARAKAFSGAGHDHGAHILVRLQRIQPFEQGLAHRVVDGVAALGPIEGQHGDIVMQMVCDSLGSAHSCSPLGWPFAGFAYTHSAESGLPNWLWRCRLVLSSPGRGQMRDDIDPAETDGAQLHTIRIFLSVAEEESIARATRILNKAPSAVSRAVAELEKSIGMSLFDRGARGIQLNDYGQLVLARARRIQVELAEAAGDLARMKPRKSAASPSAIEHLLFSNRKLMLLIYLVETRKISAAAERLGITQSGASMSLGRIEAALGATLFHRGLQGVIPTETANRVAIRAKRVFAELRHMALDVTTVSGDYAGTVVIGTLPLGRTRVFPMAIADAISRHPGIRVTTIDSPFHQLIDGLRSGEIDASLGVPRKETDFTGLVIEPLFADRLTVLMRQGHPLAGKPISLAELARRQWILPWQSSPSRALFDAQFLMAGIAPPQASTESADLAVVRQLLASSDALALASARQMEVELESGALVELDAGFTGMERQVCLMLREGAMLSPVAMVLVDALRAQGAALQRGA</sequence>
<gene>
    <name evidence="7" type="ORF">DIE28_17290</name>
</gene>
<feature type="region of interest" description="Disordered" evidence="5">
    <location>
        <begin position="78"/>
        <end position="98"/>
    </location>
</feature>
<dbReference type="GO" id="GO:0003677">
    <property type="term" value="F:DNA binding"/>
    <property type="evidence" value="ECO:0007669"/>
    <property type="project" value="UniProtKB-KW"/>
</dbReference>
<dbReference type="GO" id="GO:0005829">
    <property type="term" value="C:cytosol"/>
    <property type="evidence" value="ECO:0007669"/>
    <property type="project" value="TreeGrafter"/>
</dbReference>
<dbReference type="InterPro" id="IPR050950">
    <property type="entry name" value="HTH-type_LysR_regulators"/>
</dbReference>
<evidence type="ECO:0000256" key="5">
    <source>
        <dbReference type="SAM" id="MobiDB-lite"/>
    </source>
</evidence>
<evidence type="ECO:0000256" key="1">
    <source>
        <dbReference type="ARBA" id="ARBA00009437"/>
    </source>
</evidence>
<evidence type="ECO:0000313" key="7">
    <source>
        <dbReference type="EMBL" id="RDW11809.1"/>
    </source>
</evidence>
<dbReference type="Gene3D" id="3.40.190.290">
    <property type="match status" value="1"/>
</dbReference>
<dbReference type="Gene3D" id="1.10.10.10">
    <property type="entry name" value="Winged helix-like DNA-binding domain superfamily/Winged helix DNA-binding domain"/>
    <property type="match status" value="2"/>
</dbReference>
<keyword evidence="3" id="KW-0238">DNA-binding</keyword>
<dbReference type="InterPro" id="IPR036390">
    <property type="entry name" value="WH_DNA-bd_sf"/>
</dbReference>
<dbReference type="AlphaFoldDB" id="A0A3D8P9H1"/>
<accession>A0A3D8P9H1</accession>
<dbReference type="PANTHER" id="PTHR30419:SF14">
    <property type="entry name" value="LYSR FAMILY TRANSCRIPTIONAL REGULATOR"/>
    <property type="match status" value="1"/>
</dbReference>
<dbReference type="InterPro" id="IPR036388">
    <property type="entry name" value="WH-like_DNA-bd_sf"/>
</dbReference>
<protein>
    <recommendedName>
        <fullName evidence="6">HTH lysR-type domain-containing protein</fullName>
    </recommendedName>
</protein>
<proteinExistence type="inferred from homology"/>
<keyword evidence="2" id="KW-0805">Transcription regulation</keyword>
<name>A0A3D8P9H1_9RHOB</name>
<dbReference type="PANTHER" id="PTHR30419">
    <property type="entry name" value="HTH-TYPE TRANSCRIPTIONAL REGULATOR YBHD"/>
    <property type="match status" value="1"/>
</dbReference>
<dbReference type="InterPro" id="IPR000847">
    <property type="entry name" value="LysR_HTH_N"/>
</dbReference>
<keyword evidence="8" id="KW-1185">Reference proteome</keyword>
<comment type="similarity">
    <text evidence="1">Belongs to the LysR transcriptional regulatory family.</text>
</comment>
<dbReference type="Pfam" id="PF03466">
    <property type="entry name" value="LysR_substrate"/>
    <property type="match status" value="1"/>
</dbReference>
<dbReference type="PROSITE" id="PS50931">
    <property type="entry name" value="HTH_LYSR"/>
    <property type="match status" value="2"/>
</dbReference>
<comment type="caution">
    <text evidence="7">The sequence shown here is derived from an EMBL/GenBank/DDBJ whole genome shotgun (WGS) entry which is preliminary data.</text>
</comment>